<protein>
    <submittedName>
        <fullName evidence="1">Uncharacterized protein</fullName>
    </submittedName>
</protein>
<dbReference type="EMBL" id="GL376633">
    <property type="status" value="NOT_ANNOTATED_CDS"/>
    <property type="molecule type" value="Genomic_DNA"/>
</dbReference>
<dbReference type="Proteomes" id="UP000019132">
    <property type="component" value="Unassembled WGS sequence"/>
</dbReference>
<reference evidence="2" key="2">
    <citation type="submission" date="2010-04" db="EMBL/GenBank/DDBJ databases">
        <authorList>
            <person name="Buell R."/>
            <person name="Hamilton J."/>
            <person name="Hostetler J."/>
        </authorList>
    </citation>
    <scope>NUCLEOTIDE SEQUENCE [LARGE SCALE GENOMIC DNA]</scope>
    <source>
        <strain evidence="2">DAOM:BR144</strain>
    </source>
</reference>
<evidence type="ECO:0000313" key="1">
    <source>
        <dbReference type="EnsemblProtists" id="PYU1_T005575"/>
    </source>
</evidence>
<sequence length="79" mass="9537">MHLRWYDMLKFDLNLSRKVLSKAAQDALPTEIRVFRDKLLPLYSFAKQLVIQDGTSKDAYRWYEWSKRDTKAVVKLPFW</sequence>
<name>K3WKT3_GLOUD</name>
<keyword evidence="2" id="KW-1185">Reference proteome</keyword>
<evidence type="ECO:0000313" key="2">
    <source>
        <dbReference type="Proteomes" id="UP000019132"/>
    </source>
</evidence>
<dbReference type="InParanoid" id="K3WKT3"/>
<proteinExistence type="predicted"/>
<dbReference type="EnsemblProtists" id="PYU1_T005575">
    <property type="protein sequence ID" value="PYU1_T005575"/>
    <property type="gene ID" value="PYU1_G005564"/>
</dbReference>
<accession>K3WKT3</accession>
<organism evidence="1 2">
    <name type="scientific">Globisporangium ultimum (strain ATCC 200006 / CBS 805.95 / DAOM BR144)</name>
    <name type="common">Pythium ultimum</name>
    <dbReference type="NCBI Taxonomy" id="431595"/>
    <lineage>
        <taxon>Eukaryota</taxon>
        <taxon>Sar</taxon>
        <taxon>Stramenopiles</taxon>
        <taxon>Oomycota</taxon>
        <taxon>Peronosporomycetes</taxon>
        <taxon>Pythiales</taxon>
        <taxon>Pythiaceae</taxon>
        <taxon>Globisporangium</taxon>
    </lineage>
</organism>
<reference evidence="1" key="3">
    <citation type="submission" date="2015-02" db="UniProtKB">
        <authorList>
            <consortium name="EnsemblProtists"/>
        </authorList>
    </citation>
    <scope>IDENTIFICATION</scope>
    <source>
        <strain evidence="1">DAOM BR144</strain>
    </source>
</reference>
<dbReference type="AlphaFoldDB" id="K3WKT3"/>
<reference evidence="2" key="1">
    <citation type="journal article" date="2010" name="Genome Biol.">
        <title>Genome sequence of the necrotrophic plant pathogen Pythium ultimum reveals original pathogenicity mechanisms and effector repertoire.</title>
        <authorList>
            <person name="Levesque C.A."/>
            <person name="Brouwer H."/>
            <person name="Cano L."/>
            <person name="Hamilton J.P."/>
            <person name="Holt C."/>
            <person name="Huitema E."/>
            <person name="Raffaele S."/>
            <person name="Robideau G.P."/>
            <person name="Thines M."/>
            <person name="Win J."/>
            <person name="Zerillo M.M."/>
            <person name="Beakes G.W."/>
            <person name="Boore J.L."/>
            <person name="Busam D."/>
            <person name="Dumas B."/>
            <person name="Ferriera S."/>
            <person name="Fuerstenberg S.I."/>
            <person name="Gachon C.M."/>
            <person name="Gaulin E."/>
            <person name="Govers F."/>
            <person name="Grenville-Briggs L."/>
            <person name="Horner N."/>
            <person name="Hostetler J."/>
            <person name="Jiang R.H."/>
            <person name="Johnson J."/>
            <person name="Krajaejun T."/>
            <person name="Lin H."/>
            <person name="Meijer H.J."/>
            <person name="Moore B."/>
            <person name="Morris P."/>
            <person name="Phuntmart V."/>
            <person name="Puiu D."/>
            <person name="Shetty J."/>
            <person name="Stajich J.E."/>
            <person name="Tripathy S."/>
            <person name="Wawra S."/>
            <person name="van West P."/>
            <person name="Whitty B.R."/>
            <person name="Coutinho P.M."/>
            <person name="Henrissat B."/>
            <person name="Martin F."/>
            <person name="Thomas P.D."/>
            <person name="Tyler B.M."/>
            <person name="De Vries R.P."/>
            <person name="Kamoun S."/>
            <person name="Yandell M."/>
            <person name="Tisserat N."/>
            <person name="Buell C.R."/>
        </authorList>
    </citation>
    <scope>NUCLEOTIDE SEQUENCE</scope>
    <source>
        <strain evidence="2">DAOM:BR144</strain>
    </source>
</reference>
<dbReference type="HOGENOM" id="CLU_2611326_0_0_1"/>
<dbReference type="VEuPathDB" id="FungiDB:PYU1_G005564"/>